<dbReference type="Pfam" id="PF00226">
    <property type="entry name" value="DnaJ"/>
    <property type="match status" value="1"/>
</dbReference>
<feature type="compositionally biased region" description="Polar residues" evidence="1">
    <location>
        <begin position="262"/>
        <end position="278"/>
    </location>
</feature>
<protein>
    <recommendedName>
        <fullName evidence="2">J domain-containing protein</fullName>
    </recommendedName>
</protein>
<dbReference type="PANTHER" id="PTHR45089:SF24">
    <property type="entry name" value="DNAJ HEAT SHOCK N-TERMINAL DOMAIN-CONTAINING PROTEIN"/>
    <property type="match status" value="1"/>
</dbReference>
<feature type="compositionally biased region" description="Polar residues" evidence="1">
    <location>
        <begin position="477"/>
        <end position="489"/>
    </location>
</feature>
<dbReference type="SUPFAM" id="SSF46565">
    <property type="entry name" value="Chaperone J-domain"/>
    <property type="match status" value="1"/>
</dbReference>
<organism evidence="3 4">
    <name type="scientific">Tetracentron sinense</name>
    <name type="common">Spur-leaf</name>
    <dbReference type="NCBI Taxonomy" id="13715"/>
    <lineage>
        <taxon>Eukaryota</taxon>
        <taxon>Viridiplantae</taxon>
        <taxon>Streptophyta</taxon>
        <taxon>Embryophyta</taxon>
        <taxon>Tracheophyta</taxon>
        <taxon>Spermatophyta</taxon>
        <taxon>Magnoliopsida</taxon>
        <taxon>Trochodendrales</taxon>
        <taxon>Trochodendraceae</taxon>
        <taxon>Tetracentron</taxon>
    </lineage>
</organism>
<evidence type="ECO:0000256" key="1">
    <source>
        <dbReference type="SAM" id="MobiDB-lite"/>
    </source>
</evidence>
<gene>
    <name evidence="3" type="ORF">HHK36_026601</name>
</gene>
<proteinExistence type="predicted"/>
<dbReference type="InterPro" id="IPR001623">
    <property type="entry name" value="DnaJ_domain"/>
</dbReference>
<dbReference type="SMART" id="SM00271">
    <property type="entry name" value="DnaJ"/>
    <property type="match status" value="1"/>
</dbReference>
<feature type="region of interest" description="Disordered" evidence="1">
    <location>
        <begin position="237"/>
        <end position="495"/>
    </location>
</feature>
<evidence type="ECO:0000259" key="2">
    <source>
        <dbReference type="PROSITE" id="PS50076"/>
    </source>
</evidence>
<dbReference type="AlphaFoldDB" id="A0A834YJR7"/>
<feature type="compositionally biased region" description="Polar residues" evidence="1">
    <location>
        <begin position="237"/>
        <end position="252"/>
    </location>
</feature>
<dbReference type="PANTHER" id="PTHR45089">
    <property type="entry name" value="DNAJ HEAT SHOCK AMINO-TERMINAL DOMAIN PROTEIN-RELATED"/>
    <property type="match status" value="1"/>
</dbReference>
<feature type="compositionally biased region" description="Basic and acidic residues" evidence="1">
    <location>
        <begin position="447"/>
        <end position="476"/>
    </location>
</feature>
<feature type="domain" description="J" evidence="2">
    <location>
        <begin position="67"/>
        <end position="131"/>
    </location>
</feature>
<feature type="compositionally biased region" description="Basic and acidic residues" evidence="1">
    <location>
        <begin position="834"/>
        <end position="847"/>
    </location>
</feature>
<feature type="region of interest" description="Disordered" evidence="1">
    <location>
        <begin position="137"/>
        <end position="156"/>
    </location>
</feature>
<dbReference type="InterPro" id="IPR036869">
    <property type="entry name" value="J_dom_sf"/>
</dbReference>
<evidence type="ECO:0000313" key="4">
    <source>
        <dbReference type="Proteomes" id="UP000655225"/>
    </source>
</evidence>
<dbReference type="OrthoDB" id="10250354at2759"/>
<evidence type="ECO:0000313" key="3">
    <source>
        <dbReference type="EMBL" id="KAF8387938.1"/>
    </source>
</evidence>
<sequence length="1093" mass="123837">MECNKEEAVRAKGIAEKKMQNKDFMGAQKMALKAQQLFPDLENISQMLTVCDVHCSAEHKIFGSEMDWYGILQVEQMTDEASIKKQYRKLALLLHPDKNKFAGAEAAFKLIGEAHRVLSDQATRSLHDMKRKAAPLRTVTSKQTYQQPSRNSYVRKQPAVQNNNAAAPQFTSFHPHHQQQQHAQPGFSNRRQTFWTVCPFCRIRYQYYRDIVNKALRCQSCKKPFIAYDIDAQGTPTGTNCSQSVFPQQKDVTGQGAHKVDPQTTSSEPLPKRGSTSEVGGESKTKVKDGKVDIEYGMEGVKRPKFEVKKPEESKPSGSTSRKRGRTSVEASDSYDIGSRTDTEEDGGLPAGQSSRFTPGQFPRRSPRQKQNVAYNENVKVDDSASPQKRPRGRWSGATDEEGKEASLKVETSKTDKPFGCNAVLDEEKKENKQKGRDPLEESIPNGKDEEECKANEKEAAAVNASKERSKVDENSKSNSSPKTPTNPEYYSYSDPEFSDFDKDRKEECFAVGQMWAVYDTVGAMPRFYARIRKVFAPGFKLRITWLEADPDDKDDIDWLNEDLPIACGKFKHGSSENTEDRLMFSHLVFWEKGSSRGSYKIYPRKGETWALFKNWDIKWNSDPDNHRQYQFEFVEVLSEYVEGIGISVSYLGKMKEFVSLFRRMRKEEMVSFVIPPSELFRFSHRVPSFRMTGMEREDVPEGSFELDPASLPTNLEEFEFAPPEDDKLHTESMNATVSNSGSKPVADEVKPMTKPKTPNTAKRSIDLDDKNALERGNLKCGNRSPRELNEAHKMPGQANASQCAANGEGSKHLDGTKNRSPDDFTRVVESASTDEKEMHLDAKETSSDSVTIEPSPPPASSPEAYEIPEAEFYDFDADKSQEKFQPGQIWALYSDEDGLPKYYARIKKIESQPDFKLHITWLEACSPPKEAMQWLDKDMPVGCGKFMLSKGKSNEYSATNSFSHQLRVEPNGKNRYAIYPRIGEIWALYRNWNAGWVCSDLENCEYDIVEVIEDNNLGKKVLVLIVVNGFKSVYKAQREGEAVVTMEIPSVELIRFSHRIPAFLITEERNGSLRGCWELDPASMPFRLLCSD</sequence>
<accession>A0A834YJR7</accession>
<feature type="compositionally biased region" description="Polar residues" evidence="1">
    <location>
        <begin position="138"/>
        <end position="154"/>
    </location>
</feature>
<dbReference type="PROSITE" id="PS50076">
    <property type="entry name" value="DNAJ_2"/>
    <property type="match status" value="1"/>
</dbReference>
<dbReference type="PRINTS" id="PR00625">
    <property type="entry name" value="JDOMAIN"/>
</dbReference>
<dbReference type="OMA" id="DANEIEW"/>
<feature type="compositionally biased region" description="Basic and acidic residues" evidence="1">
    <location>
        <begin position="404"/>
        <end position="417"/>
    </location>
</feature>
<feature type="compositionally biased region" description="Polar residues" evidence="1">
    <location>
        <begin position="732"/>
        <end position="743"/>
    </location>
</feature>
<keyword evidence="4" id="KW-1185">Reference proteome</keyword>
<feature type="compositionally biased region" description="Basic and acidic residues" evidence="1">
    <location>
        <begin position="785"/>
        <end position="794"/>
    </location>
</feature>
<feature type="compositionally biased region" description="Basic and acidic residues" evidence="1">
    <location>
        <begin position="281"/>
        <end position="315"/>
    </location>
</feature>
<dbReference type="EMBL" id="JABCRI010000020">
    <property type="protein sequence ID" value="KAF8387938.1"/>
    <property type="molecule type" value="Genomic_DNA"/>
</dbReference>
<reference evidence="3 4" key="1">
    <citation type="submission" date="2020-04" db="EMBL/GenBank/DDBJ databases">
        <title>Plant Genome Project.</title>
        <authorList>
            <person name="Zhang R.-G."/>
        </authorList>
    </citation>
    <scope>NUCLEOTIDE SEQUENCE [LARGE SCALE GENOMIC DNA]</scope>
    <source>
        <strain evidence="3">YNK0</strain>
        <tissue evidence="3">Leaf</tissue>
    </source>
</reference>
<comment type="caution">
    <text evidence="3">The sequence shown here is derived from an EMBL/GenBank/DDBJ whole genome shotgun (WGS) entry which is preliminary data.</text>
</comment>
<dbReference type="Pfam" id="PF11926">
    <property type="entry name" value="DUF3444"/>
    <property type="match status" value="2"/>
</dbReference>
<feature type="region of interest" description="Disordered" evidence="1">
    <location>
        <begin position="727"/>
        <end position="865"/>
    </location>
</feature>
<dbReference type="CDD" id="cd06257">
    <property type="entry name" value="DnaJ"/>
    <property type="match status" value="1"/>
</dbReference>
<dbReference type="InterPro" id="IPR024593">
    <property type="entry name" value="DUF3444"/>
</dbReference>
<dbReference type="Gene3D" id="1.10.287.110">
    <property type="entry name" value="DnaJ domain"/>
    <property type="match status" value="1"/>
</dbReference>
<name>A0A834YJR7_TETSI</name>
<feature type="compositionally biased region" description="Basic and acidic residues" evidence="1">
    <location>
        <begin position="810"/>
        <end position="827"/>
    </location>
</feature>
<dbReference type="Proteomes" id="UP000655225">
    <property type="component" value="Unassembled WGS sequence"/>
</dbReference>
<feature type="compositionally biased region" description="Basic and acidic residues" evidence="1">
    <location>
        <begin position="426"/>
        <end position="440"/>
    </location>
</feature>
<feature type="compositionally biased region" description="Basic and acidic residues" evidence="1">
    <location>
        <begin position="764"/>
        <end position="778"/>
    </location>
</feature>